<keyword evidence="2" id="KW-0732">Signal</keyword>
<keyword evidence="5" id="KW-1185">Reference proteome</keyword>
<gene>
    <name evidence="4" type="ORF">NLI96_g7040</name>
</gene>
<evidence type="ECO:0000313" key="4">
    <source>
        <dbReference type="EMBL" id="KAJ3482349.1"/>
    </source>
</evidence>
<dbReference type="InterPro" id="IPR001466">
    <property type="entry name" value="Beta-lactam-related"/>
</dbReference>
<dbReference type="Gene3D" id="3.40.710.10">
    <property type="entry name" value="DD-peptidase/beta-lactamase superfamily"/>
    <property type="match status" value="1"/>
</dbReference>
<name>A0AAD5YHK4_9APHY</name>
<feature type="domain" description="Beta-lactamase-related" evidence="3">
    <location>
        <begin position="50"/>
        <end position="390"/>
    </location>
</feature>
<dbReference type="Proteomes" id="UP001212997">
    <property type="component" value="Unassembled WGS sequence"/>
</dbReference>
<feature type="signal peptide" evidence="2">
    <location>
        <begin position="1"/>
        <end position="17"/>
    </location>
</feature>
<evidence type="ECO:0000256" key="2">
    <source>
        <dbReference type="SAM" id="SignalP"/>
    </source>
</evidence>
<reference evidence="4" key="1">
    <citation type="submission" date="2022-07" db="EMBL/GenBank/DDBJ databases">
        <title>Genome Sequence of Physisporinus lineatus.</title>
        <authorList>
            <person name="Buettner E."/>
        </authorList>
    </citation>
    <scope>NUCLEOTIDE SEQUENCE</scope>
    <source>
        <strain evidence="4">VT162</strain>
    </source>
</reference>
<proteinExistence type="inferred from homology"/>
<evidence type="ECO:0000259" key="3">
    <source>
        <dbReference type="Pfam" id="PF00144"/>
    </source>
</evidence>
<dbReference type="SUPFAM" id="SSF56601">
    <property type="entry name" value="beta-lactamase/transpeptidase-like"/>
    <property type="match status" value="1"/>
</dbReference>
<dbReference type="InterPro" id="IPR050491">
    <property type="entry name" value="AmpC-like"/>
</dbReference>
<dbReference type="Pfam" id="PF00144">
    <property type="entry name" value="Beta-lactamase"/>
    <property type="match status" value="1"/>
</dbReference>
<evidence type="ECO:0000313" key="5">
    <source>
        <dbReference type="Proteomes" id="UP001212997"/>
    </source>
</evidence>
<dbReference type="AlphaFoldDB" id="A0AAD5YHK4"/>
<evidence type="ECO:0000256" key="1">
    <source>
        <dbReference type="ARBA" id="ARBA00038215"/>
    </source>
</evidence>
<dbReference type="InterPro" id="IPR012338">
    <property type="entry name" value="Beta-lactam/transpept-like"/>
</dbReference>
<dbReference type="PANTHER" id="PTHR46825">
    <property type="entry name" value="D-ALANYL-D-ALANINE-CARBOXYPEPTIDASE/ENDOPEPTIDASE AMPH"/>
    <property type="match status" value="1"/>
</dbReference>
<dbReference type="PANTHER" id="PTHR46825:SF15">
    <property type="entry name" value="BETA-LACTAMASE-RELATED DOMAIN-CONTAINING PROTEIN"/>
    <property type="match status" value="1"/>
</dbReference>
<sequence length="557" mass="61244">MLKVFLLGSLLFGSSYAAQIPRSSTYQTRHQARDQQDTSNQYITSQISALAEESLKSSGTPGLSLGVVQLDPNTKALKTEFGAWGTWTEDGDKTTQDVLFGIGSCSKAFLSAAMGILMDDFAQGKNVTSLPAGMGSFTWKTKVQELFPGEDSDWELMDEVATKYTNIRDILSHMTGLSRHELSYAPSDTPQAVVRHMRYLRPLYEFRERWLYNNQMYIFGTHIISTYAGKPFHQFVEERIFGSLNMTSTTYSGITASQSGKFSQAFTFYANETRRIPFAFNTQALSDIVGGPGGIISNTVDMVKWMGMLLNNGTDPATGATIIPPSVFAEVTTMRVVEDETPPSPGLSIVGYGLGWEKASIYGHELIGHDGGIPGFLTLVTLLPSDGVGIGKSGPTHARGETLIDVFTKFTTRSVSRHLLQSRIRKLHALRTNRYLRLLQHYLIGFAKVFPDTPPPSQAALYGTWPRVWSSHIQVLSTENDTFLASFLGMYPDGYGKNTSPFYDGVTRGEALAQFDIEGSTVKGLAVFEDQGEADLPGSPPYTNLKEIAGVYYVKEG</sequence>
<comment type="caution">
    <text evidence="4">The sequence shown here is derived from an EMBL/GenBank/DDBJ whole genome shotgun (WGS) entry which is preliminary data.</text>
</comment>
<dbReference type="EMBL" id="JANAWD010000277">
    <property type="protein sequence ID" value="KAJ3482349.1"/>
    <property type="molecule type" value="Genomic_DNA"/>
</dbReference>
<accession>A0AAD5YHK4</accession>
<comment type="similarity">
    <text evidence="1">Belongs to the peptidase S12 family.</text>
</comment>
<feature type="chain" id="PRO_5042090041" description="Beta-lactamase-related domain-containing protein" evidence="2">
    <location>
        <begin position="18"/>
        <end position="557"/>
    </location>
</feature>
<organism evidence="4 5">
    <name type="scientific">Meripilus lineatus</name>
    <dbReference type="NCBI Taxonomy" id="2056292"/>
    <lineage>
        <taxon>Eukaryota</taxon>
        <taxon>Fungi</taxon>
        <taxon>Dikarya</taxon>
        <taxon>Basidiomycota</taxon>
        <taxon>Agaricomycotina</taxon>
        <taxon>Agaricomycetes</taxon>
        <taxon>Polyporales</taxon>
        <taxon>Meripilaceae</taxon>
        <taxon>Meripilus</taxon>
    </lineage>
</organism>
<protein>
    <recommendedName>
        <fullName evidence="3">Beta-lactamase-related domain-containing protein</fullName>
    </recommendedName>
</protein>